<feature type="transmembrane region" description="Helical" evidence="10">
    <location>
        <begin position="12"/>
        <end position="31"/>
    </location>
</feature>
<keyword evidence="5" id="KW-0552">Olfaction</keyword>
<feature type="transmembrane region" description="Helical" evidence="10">
    <location>
        <begin position="63"/>
        <end position="83"/>
    </location>
</feature>
<gene>
    <name evidence="11" type="ORF">CpipJ_CPIJ005105</name>
</gene>
<evidence type="ECO:0000256" key="5">
    <source>
        <dbReference type="ARBA" id="ARBA00022725"/>
    </source>
</evidence>
<keyword evidence="9" id="KW-0807">Transducer</keyword>
<keyword evidence="8 11" id="KW-0675">Receptor</keyword>
<name>B0WDY1_CULQU</name>
<dbReference type="PANTHER" id="PTHR21137">
    <property type="entry name" value="ODORANT RECEPTOR"/>
    <property type="match status" value="1"/>
</dbReference>
<dbReference type="OMA" id="ETIFAFT"/>
<keyword evidence="3" id="KW-0716">Sensory transduction</keyword>
<sequence>MSLQKQWLTRNFVIICRLLEIIGINALTVSFRPNWRTVYTVSMIVLALVQILYLLWCERSNLLSFMIVLPNWLFTFQGLMMNLRKSDKLLSLRSKLSEIQQMLSEIETYVDAFANEIQELNSYLTPPKPDQTVIRNQLNRIVKFHQLLNEYEAMLEDLYNVLILNKVGLNYLGIIITIVVILKLNDRMAYIFFALMFEQLTQVCLMGTIITVKNEQLLGHIYDINWYLLPADQMKHVGLMLHQAQNPTSVTIGKYAPLNVESYMTLLRSIFSYVMVLVTFFE</sequence>
<evidence type="ECO:0000256" key="8">
    <source>
        <dbReference type="ARBA" id="ARBA00023170"/>
    </source>
</evidence>
<evidence type="ECO:0000256" key="1">
    <source>
        <dbReference type="ARBA" id="ARBA00004651"/>
    </source>
</evidence>
<evidence type="ECO:0000256" key="7">
    <source>
        <dbReference type="ARBA" id="ARBA00023136"/>
    </source>
</evidence>
<keyword evidence="6 10" id="KW-1133">Transmembrane helix</keyword>
<keyword evidence="4 10" id="KW-0812">Transmembrane</keyword>
<dbReference type="GO" id="GO:0007165">
    <property type="term" value="P:signal transduction"/>
    <property type="evidence" value="ECO:0007669"/>
    <property type="project" value="UniProtKB-KW"/>
</dbReference>
<dbReference type="GO" id="GO:0005886">
    <property type="term" value="C:plasma membrane"/>
    <property type="evidence" value="ECO:0007669"/>
    <property type="project" value="UniProtKB-SubCell"/>
</dbReference>
<dbReference type="Pfam" id="PF02949">
    <property type="entry name" value="7tm_6"/>
    <property type="match status" value="1"/>
</dbReference>
<dbReference type="KEGG" id="cqu:CpipJ_CPIJ005105"/>
<keyword evidence="2" id="KW-1003">Cell membrane</keyword>
<evidence type="ECO:0000256" key="9">
    <source>
        <dbReference type="ARBA" id="ARBA00023224"/>
    </source>
</evidence>
<evidence type="ECO:0000256" key="2">
    <source>
        <dbReference type="ARBA" id="ARBA00022475"/>
    </source>
</evidence>
<dbReference type="InParanoid" id="B0WDY1"/>
<reference evidence="11" key="1">
    <citation type="submission" date="2007-03" db="EMBL/GenBank/DDBJ databases">
        <title>Annotation of Culex pipiens quinquefasciatus.</title>
        <authorList>
            <consortium name="The Broad Institute Genome Sequencing Platform"/>
            <person name="Atkinson P.W."/>
            <person name="Hemingway J."/>
            <person name="Christensen B.M."/>
            <person name="Higgs S."/>
            <person name="Kodira C."/>
            <person name="Hannick L."/>
            <person name="Megy K."/>
            <person name="O'Leary S."/>
            <person name="Pearson M."/>
            <person name="Haas B.J."/>
            <person name="Mauceli E."/>
            <person name="Wortman J.R."/>
            <person name="Lee N.H."/>
            <person name="Guigo R."/>
            <person name="Stanke M."/>
            <person name="Alvarado L."/>
            <person name="Amedeo P."/>
            <person name="Antoine C.H."/>
            <person name="Arensburger P."/>
            <person name="Bidwell S.L."/>
            <person name="Crawford M."/>
            <person name="Camaro F."/>
            <person name="Devon K."/>
            <person name="Engels R."/>
            <person name="Hammond M."/>
            <person name="Howarth C."/>
            <person name="Koehrsen M."/>
            <person name="Lawson D."/>
            <person name="Montgomery P."/>
            <person name="Nene V."/>
            <person name="Nusbaum C."/>
            <person name="Puiu D."/>
            <person name="Romero-Severson J."/>
            <person name="Severson D.W."/>
            <person name="Shumway M."/>
            <person name="Sisk P."/>
            <person name="Stolte C."/>
            <person name="Zeng Q."/>
            <person name="Eisenstadt E."/>
            <person name="Fraser-Liggett C."/>
            <person name="Strausberg R."/>
            <person name="Galagan J."/>
            <person name="Birren B."/>
            <person name="Collins F.H."/>
        </authorList>
    </citation>
    <scope>NUCLEOTIDE SEQUENCE [LARGE SCALE GENOMIC DNA]</scope>
    <source>
        <strain evidence="11">JHB</strain>
    </source>
</reference>
<dbReference type="AlphaFoldDB" id="B0WDY1"/>
<dbReference type="VEuPathDB" id="VectorBase:CPIJ005105"/>
<dbReference type="HOGENOM" id="CLU_044523_3_0_1"/>
<dbReference type="PANTHER" id="PTHR21137:SF35">
    <property type="entry name" value="ODORANT RECEPTOR 19A-RELATED"/>
    <property type="match status" value="1"/>
</dbReference>
<dbReference type="GO" id="GO:0004984">
    <property type="term" value="F:olfactory receptor activity"/>
    <property type="evidence" value="ECO:0007669"/>
    <property type="project" value="InterPro"/>
</dbReference>
<dbReference type="PhylomeDB" id="B0WDY1"/>
<evidence type="ECO:0000256" key="10">
    <source>
        <dbReference type="SAM" id="Phobius"/>
    </source>
</evidence>
<feature type="transmembrane region" description="Helical" evidence="10">
    <location>
        <begin position="37"/>
        <end position="56"/>
    </location>
</feature>
<dbReference type="VEuPathDB" id="VectorBase:CQUJHB020440"/>
<evidence type="ECO:0000256" key="3">
    <source>
        <dbReference type="ARBA" id="ARBA00022606"/>
    </source>
</evidence>
<protein>
    <submittedName>
        <fullName evidence="11">Odorant receptor 83c</fullName>
    </submittedName>
</protein>
<dbReference type="VEuPathDB" id="VectorBase:CPIJ020302"/>
<feature type="transmembrane region" description="Helical" evidence="10">
    <location>
        <begin position="263"/>
        <end position="281"/>
    </location>
</feature>
<dbReference type="OrthoDB" id="6765072at2759"/>
<dbReference type="GO" id="GO:0005549">
    <property type="term" value="F:odorant binding"/>
    <property type="evidence" value="ECO:0007669"/>
    <property type="project" value="InterPro"/>
</dbReference>
<evidence type="ECO:0000256" key="6">
    <source>
        <dbReference type="ARBA" id="ARBA00022989"/>
    </source>
</evidence>
<proteinExistence type="predicted"/>
<organism>
    <name type="scientific">Culex quinquefasciatus</name>
    <name type="common">Southern house mosquito</name>
    <name type="synonym">Culex pungens</name>
    <dbReference type="NCBI Taxonomy" id="7176"/>
    <lineage>
        <taxon>Eukaryota</taxon>
        <taxon>Metazoa</taxon>
        <taxon>Ecdysozoa</taxon>
        <taxon>Arthropoda</taxon>
        <taxon>Hexapoda</taxon>
        <taxon>Insecta</taxon>
        <taxon>Pterygota</taxon>
        <taxon>Neoptera</taxon>
        <taxon>Endopterygota</taxon>
        <taxon>Diptera</taxon>
        <taxon>Nematocera</taxon>
        <taxon>Culicoidea</taxon>
        <taxon>Culicidae</taxon>
        <taxon>Culicinae</taxon>
        <taxon>Culicini</taxon>
        <taxon>Culex</taxon>
        <taxon>Culex</taxon>
    </lineage>
</organism>
<dbReference type="EMBL" id="DS231902">
    <property type="protein sequence ID" value="EDS45062.1"/>
    <property type="molecule type" value="Genomic_DNA"/>
</dbReference>
<keyword evidence="7 10" id="KW-0472">Membrane</keyword>
<evidence type="ECO:0000313" key="11">
    <source>
        <dbReference type="EMBL" id="EDS45062.1"/>
    </source>
</evidence>
<evidence type="ECO:0000256" key="4">
    <source>
        <dbReference type="ARBA" id="ARBA00022692"/>
    </source>
</evidence>
<feature type="transmembrane region" description="Helical" evidence="10">
    <location>
        <begin position="158"/>
        <end position="182"/>
    </location>
</feature>
<dbReference type="VEuPathDB" id="VectorBase:CQUJHB000024"/>
<comment type="subcellular location">
    <subcellularLocation>
        <location evidence="1">Cell membrane</location>
        <topology evidence="1">Multi-pass membrane protein</topology>
    </subcellularLocation>
</comment>
<accession>B0WDY1</accession>
<feature type="transmembrane region" description="Helical" evidence="10">
    <location>
        <begin position="189"/>
        <end position="210"/>
    </location>
</feature>
<dbReference type="InterPro" id="IPR004117">
    <property type="entry name" value="7tm6_olfct_rcpt"/>
</dbReference>